<protein>
    <recommendedName>
        <fullName evidence="3">ATPase dynein-related AAA domain-containing protein</fullName>
    </recommendedName>
</protein>
<dbReference type="Proteomes" id="UP000324800">
    <property type="component" value="Unassembled WGS sequence"/>
</dbReference>
<evidence type="ECO:0000313" key="2">
    <source>
        <dbReference type="Proteomes" id="UP000324800"/>
    </source>
</evidence>
<comment type="caution">
    <text evidence="1">The sequence shown here is derived from an EMBL/GenBank/DDBJ whole genome shotgun (WGS) entry which is preliminary data.</text>
</comment>
<name>A0A5J4XAX7_9EUKA</name>
<dbReference type="SUPFAM" id="SSF52540">
    <property type="entry name" value="P-loop containing nucleoside triphosphate hydrolases"/>
    <property type="match status" value="1"/>
</dbReference>
<organism evidence="1 2">
    <name type="scientific">Streblomastix strix</name>
    <dbReference type="NCBI Taxonomy" id="222440"/>
    <lineage>
        <taxon>Eukaryota</taxon>
        <taxon>Metamonada</taxon>
        <taxon>Preaxostyla</taxon>
        <taxon>Oxymonadida</taxon>
        <taxon>Streblomastigidae</taxon>
        <taxon>Streblomastix</taxon>
    </lineage>
</organism>
<reference evidence="1 2" key="1">
    <citation type="submission" date="2019-03" db="EMBL/GenBank/DDBJ databases">
        <title>Single cell metagenomics reveals metabolic interactions within the superorganism composed of flagellate Streblomastix strix and complex community of Bacteroidetes bacteria on its surface.</title>
        <authorList>
            <person name="Treitli S.C."/>
            <person name="Kolisko M."/>
            <person name="Husnik F."/>
            <person name="Keeling P."/>
            <person name="Hampl V."/>
        </authorList>
    </citation>
    <scope>NUCLEOTIDE SEQUENCE [LARGE SCALE GENOMIC DNA]</scope>
    <source>
        <strain evidence="1">ST1C</strain>
    </source>
</reference>
<dbReference type="AlphaFoldDB" id="A0A5J4XAX7"/>
<dbReference type="OrthoDB" id="422220at2759"/>
<dbReference type="EMBL" id="SNRW01000032">
    <property type="protein sequence ID" value="KAA6404072.1"/>
    <property type="molecule type" value="Genomic_DNA"/>
</dbReference>
<evidence type="ECO:0008006" key="3">
    <source>
        <dbReference type="Google" id="ProtNLM"/>
    </source>
</evidence>
<gene>
    <name evidence="1" type="ORF">EZS28_000403</name>
</gene>
<evidence type="ECO:0000313" key="1">
    <source>
        <dbReference type="EMBL" id="KAA6404072.1"/>
    </source>
</evidence>
<dbReference type="InterPro" id="IPR027417">
    <property type="entry name" value="P-loop_NTPase"/>
</dbReference>
<proteinExistence type="predicted"/>
<sequence length="409" mass="45172">MRSAVLGIPLILRSIHLPPTSVIERLNSLLEDPLSLVVIEDIQQIFSDEKILKEVNQSKSRSVPINIGFSLAATTTETGRMSLSGPILSRFTNIVQQYILSHLNFIVVTNTERKPKLQCPLSLVHEGSSSGQQILKCKTSGISLRVGEKASIDFVKSIIWTGSAVDMADAILTAIVAKTITIFEGSPGRGKTIIAYKTKQDGVFTTQFVDSPLTYAMRLSADDTSDNDLPTQSILIDEMILAEPHLLEVIESFILEMGNSNRYLLPNGIEIEHKPIIIVATMNSAALSNAKSSLSTKLQGSSHFLTLIPFNKIELKALSESILTEPKNSNISPAALTKIMNAHNKASEILERETGTISERDSITLRELKRLYLFHVSCPNFRTDELIELVYTAQFNHNSSEQLLKEIDK</sequence>
<accession>A0A5J4XAX7</accession>